<sequence>MGLKLIEIRKLFQKVLPLPSPLRQDNKYPAIQQLVASFPKKVGVSRCLLSLVLEREKEKTGVSIGERFSL</sequence>
<keyword evidence="2" id="KW-1185">Reference proteome</keyword>
<dbReference type="EMBL" id="FUXE01000004">
    <property type="protein sequence ID" value="SJZ59357.1"/>
    <property type="molecule type" value="Genomic_DNA"/>
</dbReference>
<dbReference type="STRING" id="29524.SAMN02745171_00570"/>
<gene>
    <name evidence="1" type="ORF">SAMN02745171_00570</name>
</gene>
<dbReference type="AlphaFoldDB" id="A0A1T4LXG5"/>
<accession>A0A1T4LXG5</accession>
<reference evidence="2" key="1">
    <citation type="submission" date="2017-02" db="EMBL/GenBank/DDBJ databases">
        <authorList>
            <person name="Varghese N."/>
            <person name="Submissions S."/>
        </authorList>
    </citation>
    <scope>NUCLEOTIDE SEQUENCE [LARGE SCALE GENOMIC DNA]</scope>
    <source>
        <strain evidence="2">ATCC 51356</strain>
    </source>
</reference>
<dbReference type="Proteomes" id="UP000190121">
    <property type="component" value="Unassembled WGS sequence"/>
</dbReference>
<evidence type="ECO:0000313" key="2">
    <source>
        <dbReference type="Proteomes" id="UP000190121"/>
    </source>
</evidence>
<name>A0A1T4LXG5_9PORP</name>
<protein>
    <submittedName>
        <fullName evidence="1">Uncharacterized protein</fullName>
    </submittedName>
</protein>
<evidence type="ECO:0000313" key="1">
    <source>
        <dbReference type="EMBL" id="SJZ59357.1"/>
    </source>
</evidence>
<proteinExistence type="predicted"/>
<organism evidence="1 2">
    <name type="scientific">Porphyromonas circumdentaria</name>
    <dbReference type="NCBI Taxonomy" id="29524"/>
    <lineage>
        <taxon>Bacteria</taxon>
        <taxon>Pseudomonadati</taxon>
        <taxon>Bacteroidota</taxon>
        <taxon>Bacteroidia</taxon>
        <taxon>Bacteroidales</taxon>
        <taxon>Porphyromonadaceae</taxon>
        <taxon>Porphyromonas</taxon>
    </lineage>
</organism>